<dbReference type="Pfam" id="PF00550">
    <property type="entry name" value="PP-binding"/>
    <property type="match status" value="1"/>
</dbReference>
<protein>
    <submittedName>
        <fullName evidence="6">KR domain-containing protein</fullName>
    </submittedName>
</protein>
<evidence type="ECO:0000256" key="4">
    <source>
        <dbReference type="ARBA" id="ARBA00023268"/>
    </source>
</evidence>
<dbReference type="EMBL" id="JAERRG010000195">
    <property type="protein sequence ID" value="MBL1121183.1"/>
    <property type="molecule type" value="Genomic_DNA"/>
</dbReference>
<keyword evidence="2" id="KW-0597">Phosphoprotein</keyword>
<evidence type="ECO:0000256" key="1">
    <source>
        <dbReference type="ARBA" id="ARBA00022450"/>
    </source>
</evidence>
<keyword evidence="3" id="KW-0808">Transferase</keyword>
<dbReference type="SUPFAM" id="SSF47336">
    <property type="entry name" value="ACP-like"/>
    <property type="match status" value="1"/>
</dbReference>
<dbReference type="PROSITE" id="PS00012">
    <property type="entry name" value="PHOSPHOPANTETHEINE"/>
    <property type="match status" value="1"/>
</dbReference>
<dbReference type="InterPro" id="IPR020806">
    <property type="entry name" value="PKS_PP-bd"/>
</dbReference>
<keyword evidence="1" id="KW-0596">Phosphopantetheine</keyword>
<dbReference type="Gene3D" id="3.40.50.720">
    <property type="entry name" value="NAD(P)-binding Rossmann-like Domain"/>
    <property type="match status" value="1"/>
</dbReference>
<gene>
    <name evidence="6" type="ORF">JK364_54545</name>
</gene>
<dbReference type="SUPFAM" id="SSF51735">
    <property type="entry name" value="NAD(P)-binding Rossmann-fold domains"/>
    <property type="match status" value="1"/>
</dbReference>
<evidence type="ECO:0000313" key="7">
    <source>
        <dbReference type="Proteomes" id="UP000621510"/>
    </source>
</evidence>
<dbReference type="InterPro" id="IPR009081">
    <property type="entry name" value="PP-bd_ACP"/>
</dbReference>
<accession>A0ABS1Q943</accession>
<evidence type="ECO:0000259" key="5">
    <source>
        <dbReference type="PROSITE" id="PS50075"/>
    </source>
</evidence>
<dbReference type="PANTHER" id="PTHR43775:SF51">
    <property type="entry name" value="INACTIVE PHENOLPHTHIOCEROL SYNTHESIS POLYKETIDE SYNTHASE TYPE I PKS1-RELATED"/>
    <property type="match status" value="1"/>
</dbReference>
<keyword evidence="4" id="KW-0511">Multifunctional enzyme</keyword>
<dbReference type="InterPro" id="IPR006162">
    <property type="entry name" value="Ppantetheine_attach_site"/>
</dbReference>
<dbReference type="Gene3D" id="1.10.1200.10">
    <property type="entry name" value="ACP-like"/>
    <property type="match status" value="1"/>
</dbReference>
<dbReference type="InterPro" id="IPR013968">
    <property type="entry name" value="PKS_KR"/>
</dbReference>
<evidence type="ECO:0000256" key="3">
    <source>
        <dbReference type="ARBA" id="ARBA00022679"/>
    </source>
</evidence>
<feature type="non-terminal residue" evidence="6">
    <location>
        <position position="219"/>
    </location>
</feature>
<name>A0ABS1Q943_9ACTN</name>
<keyword evidence="7" id="KW-1185">Reference proteome</keyword>
<dbReference type="PROSITE" id="PS50075">
    <property type="entry name" value="CARRIER"/>
    <property type="match status" value="1"/>
</dbReference>
<dbReference type="InterPro" id="IPR050091">
    <property type="entry name" value="PKS_NRPS_Biosynth_Enz"/>
</dbReference>
<dbReference type="InterPro" id="IPR036291">
    <property type="entry name" value="NAD(P)-bd_dom_sf"/>
</dbReference>
<dbReference type="PANTHER" id="PTHR43775">
    <property type="entry name" value="FATTY ACID SYNTHASE"/>
    <property type="match status" value="1"/>
</dbReference>
<dbReference type="Proteomes" id="UP000621510">
    <property type="component" value="Unassembled WGS sequence"/>
</dbReference>
<dbReference type="SMART" id="SM00823">
    <property type="entry name" value="PKS_PP"/>
    <property type="match status" value="1"/>
</dbReference>
<dbReference type="Pfam" id="PF08659">
    <property type="entry name" value="KR"/>
    <property type="match status" value="1"/>
</dbReference>
<dbReference type="RefSeq" id="WP_201858902.1">
    <property type="nucleotide sequence ID" value="NZ_JAERRG010000195.1"/>
</dbReference>
<feature type="domain" description="Carrier" evidence="5">
    <location>
        <begin position="144"/>
        <end position="219"/>
    </location>
</feature>
<proteinExistence type="predicted"/>
<feature type="non-terminal residue" evidence="6">
    <location>
        <position position="1"/>
    </location>
</feature>
<comment type="caution">
    <text evidence="6">The sequence shown here is derived from an EMBL/GenBank/DDBJ whole genome shotgun (WGS) entry which is preliminary data.</text>
</comment>
<evidence type="ECO:0000313" key="6">
    <source>
        <dbReference type="EMBL" id="MBL1121183.1"/>
    </source>
</evidence>
<sequence>AGVLGNAGQANYAAANTFLDALAQHRQAQGLPAVSLAWGLWEQDSGMTGHLGHEDHARLNRTGITPMTTEEGLALFDVAQGVGRGVVLPVRVDVGAFHGRGGVSVPALLRNVVRGGVRRVAVGRDGSGVWRDRLAGVVPRERERLLLELVRSHVATLLGHADPAGIDADRALRDLGFDSLTAVELRNQLGAATGLRLPTTLAFDHPSPRAVASYLGQEL</sequence>
<evidence type="ECO:0000256" key="2">
    <source>
        <dbReference type="ARBA" id="ARBA00022553"/>
    </source>
</evidence>
<dbReference type="InterPro" id="IPR036736">
    <property type="entry name" value="ACP-like_sf"/>
</dbReference>
<dbReference type="SMART" id="SM01294">
    <property type="entry name" value="PKS_PP_betabranch"/>
    <property type="match status" value="1"/>
</dbReference>
<organism evidence="6 7">
    <name type="scientific">Streptomyces endocoffeicus</name>
    <dbReference type="NCBI Taxonomy" id="2898945"/>
    <lineage>
        <taxon>Bacteria</taxon>
        <taxon>Bacillati</taxon>
        <taxon>Actinomycetota</taxon>
        <taxon>Actinomycetes</taxon>
        <taxon>Kitasatosporales</taxon>
        <taxon>Streptomycetaceae</taxon>
        <taxon>Streptomyces</taxon>
    </lineage>
</organism>
<reference evidence="6 7" key="1">
    <citation type="submission" date="2021-01" db="EMBL/GenBank/DDBJ databases">
        <title>WGS of actinomycetes isolated from Thailand.</title>
        <authorList>
            <person name="Thawai C."/>
        </authorList>
    </citation>
    <scope>NUCLEOTIDE SEQUENCE [LARGE SCALE GENOMIC DNA]</scope>
    <source>
        <strain evidence="6 7">CA3R110</strain>
    </source>
</reference>